<dbReference type="HOGENOM" id="CLU_2435454_0_0_11"/>
<dbReference type="InParanoid" id="C7Q2T8"/>
<protein>
    <recommendedName>
        <fullName evidence="4">RNA polymerase sigma-70 region 4 domain-containing protein</fullName>
    </recommendedName>
</protein>
<keyword evidence="3" id="KW-1185">Reference proteome</keyword>
<organism evidence="2 3">
    <name type="scientific">Catenulispora acidiphila (strain DSM 44928 / JCM 14897 / NBRC 102108 / NRRL B-24433 / ID139908)</name>
    <dbReference type="NCBI Taxonomy" id="479433"/>
    <lineage>
        <taxon>Bacteria</taxon>
        <taxon>Bacillati</taxon>
        <taxon>Actinomycetota</taxon>
        <taxon>Actinomycetes</taxon>
        <taxon>Catenulisporales</taxon>
        <taxon>Catenulisporaceae</taxon>
        <taxon>Catenulispora</taxon>
    </lineage>
</organism>
<evidence type="ECO:0000313" key="2">
    <source>
        <dbReference type="EMBL" id="ACU71830.1"/>
    </source>
</evidence>
<dbReference type="EMBL" id="CP001700">
    <property type="protein sequence ID" value="ACU71830.1"/>
    <property type="molecule type" value="Genomic_DNA"/>
</dbReference>
<evidence type="ECO:0000256" key="1">
    <source>
        <dbReference type="SAM" id="MobiDB-lite"/>
    </source>
</evidence>
<dbReference type="Proteomes" id="UP000000851">
    <property type="component" value="Chromosome"/>
</dbReference>
<dbReference type="AlphaFoldDB" id="C7Q2T8"/>
<accession>C7Q2T8</accession>
<name>C7Q2T8_CATAD</name>
<dbReference type="KEGG" id="cai:Caci_2921"/>
<feature type="region of interest" description="Disordered" evidence="1">
    <location>
        <begin position="67"/>
        <end position="90"/>
    </location>
</feature>
<evidence type="ECO:0008006" key="4">
    <source>
        <dbReference type="Google" id="ProtNLM"/>
    </source>
</evidence>
<gene>
    <name evidence="2" type="ordered locus">Caci_2921</name>
</gene>
<proteinExistence type="predicted"/>
<sequence>MNEALADIAAVADPVDRAKRAAAFMETMRTEAMPQARQIRQEAVKELRAEGKSLAEIGSLLGLDRNRVQQISEGRTGGKGKSAAPDNSES</sequence>
<reference evidence="2 3" key="1">
    <citation type="journal article" date="2009" name="Stand. Genomic Sci.">
        <title>Complete genome sequence of Catenulispora acidiphila type strain (ID 139908).</title>
        <authorList>
            <person name="Copeland A."/>
            <person name="Lapidus A."/>
            <person name="Glavina Del Rio T."/>
            <person name="Nolan M."/>
            <person name="Lucas S."/>
            <person name="Chen F."/>
            <person name="Tice H."/>
            <person name="Cheng J.F."/>
            <person name="Bruce D."/>
            <person name="Goodwin L."/>
            <person name="Pitluck S."/>
            <person name="Mikhailova N."/>
            <person name="Pati A."/>
            <person name="Ivanova N."/>
            <person name="Mavromatis K."/>
            <person name="Chen A."/>
            <person name="Palaniappan K."/>
            <person name="Chain P."/>
            <person name="Land M."/>
            <person name="Hauser L."/>
            <person name="Chang Y.J."/>
            <person name="Jeffries C.D."/>
            <person name="Chertkov O."/>
            <person name="Brettin T."/>
            <person name="Detter J.C."/>
            <person name="Han C."/>
            <person name="Ali Z."/>
            <person name="Tindall B.J."/>
            <person name="Goker M."/>
            <person name="Bristow J."/>
            <person name="Eisen J.A."/>
            <person name="Markowitz V."/>
            <person name="Hugenholtz P."/>
            <person name="Kyrpides N.C."/>
            <person name="Klenk H.P."/>
        </authorList>
    </citation>
    <scope>NUCLEOTIDE SEQUENCE [LARGE SCALE GENOMIC DNA]</scope>
    <source>
        <strain evidence="3">DSM 44928 / JCM 14897 / NBRC 102108 / NRRL B-24433 / ID139908</strain>
    </source>
</reference>
<evidence type="ECO:0000313" key="3">
    <source>
        <dbReference type="Proteomes" id="UP000000851"/>
    </source>
</evidence>